<dbReference type="AlphaFoldDB" id="A0A9N7W4J2"/>
<comment type="caution">
    <text evidence="1">The sequence shown here is derived from an EMBL/GenBank/DDBJ whole genome shotgun (WGS) entry which is preliminary data.</text>
</comment>
<name>A0A9N7W4J2_PLEPL</name>
<reference evidence="1" key="1">
    <citation type="submission" date="2020-03" db="EMBL/GenBank/DDBJ databases">
        <authorList>
            <person name="Weist P."/>
        </authorList>
    </citation>
    <scope>NUCLEOTIDE SEQUENCE</scope>
</reference>
<sequence>MFIAFHRRFYFESHAKLANHFLTHSRGTAGPAREALNVTTCVANTSLDTRFTQIYLDTEDTSLLQTLFLECREIGLSSLPRTQQSHQCYHLPAQHGASLTSKNKLQNVWNLGNVWQ</sequence>
<proteinExistence type="predicted"/>
<dbReference type="Proteomes" id="UP001153269">
    <property type="component" value="Unassembled WGS sequence"/>
</dbReference>
<organism evidence="1 2">
    <name type="scientific">Pleuronectes platessa</name>
    <name type="common">European plaice</name>
    <dbReference type="NCBI Taxonomy" id="8262"/>
    <lineage>
        <taxon>Eukaryota</taxon>
        <taxon>Metazoa</taxon>
        <taxon>Chordata</taxon>
        <taxon>Craniata</taxon>
        <taxon>Vertebrata</taxon>
        <taxon>Euteleostomi</taxon>
        <taxon>Actinopterygii</taxon>
        <taxon>Neopterygii</taxon>
        <taxon>Teleostei</taxon>
        <taxon>Neoteleostei</taxon>
        <taxon>Acanthomorphata</taxon>
        <taxon>Carangaria</taxon>
        <taxon>Pleuronectiformes</taxon>
        <taxon>Pleuronectoidei</taxon>
        <taxon>Pleuronectidae</taxon>
        <taxon>Pleuronectes</taxon>
    </lineage>
</organism>
<gene>
    <name evidence="1" type="ORF">PLEPLA_LOCUS48017</name>
</gene>
<keyword evidence="2" id="KW-1185">Reference proteome</keyword>
<accession>A0A9N7W4J2</accession>
<protein>
    <submittedName>
        <fullName evidence="1">Uncharacterized protein</fullName>
    </submittedName>
</protein>
<dbReference type="EMBL" id="CADEAL010004466">
    <property type="protein sequence ID" value="CAB1460180.1"/>
    <property type="molecule type" value="Genomic_DNA"/>
</dbReference>
<evidence type="ECO:0000313" key="1">
    <source>
        <dbReference type="EMBL" id="CAB1460180.1"/>
    </source>
</evidence>
<evidence type="ECO:0000313" key="2">
    <source>
        <dbReference type="Proteomes" id="UP001153269"/>
    </source>
</evidence>